<feature type="compositionally biased region" description="Polar residues" evidence="1">
    <location>
        <begin position="1"/>
        <end position="11"/>
    </location>
</feature>
<feature type="region of interest" description="Disordered" evidence="1">
    <location>
        <begin position="1099"/>
        <end position="1283"/>
    </location>
</feature>
<protein>
    <recommendedName>
        <fullName evidence="2">DNA replication checkpoint mediator MRC1 domain-containing protein</fullName>
    </recommendedName>
</protein>
<feature type="region of interest" description="Disordered" evidence="1">
    <location>
        <begin position="655"/>
        <end position="729"/>
    </location>
</feature>
<feature type="compositionally biased region" description="Polar residues" evidence="1">
    <location>
        <begin position="696"/>
        <end position="711"/>
    </location>
</feature>
<feature type="region of interest" description="Disordered" evidence="1">
    <location>
        <begin position="397"/>
        <end position="428"/>
    </location>
</feature>
<feature type="compositionally biased region" description="Acidic residues" evidence="1">
    <location>
        <begin position="1112"/>
        <end position="1123"/>
    </location>
</feature>
<gene>
    <name evidence="3" type="ORF">ARMOST_04993</name>
</gene>
<feature type="compositionally biased region" description="Polar residues" evidence="1">
    <location>
        <begin position="829"/>
        <end position="853"/>
    </location>
</feature>
<accession>A0A284QYX0</accession>
<feature type="compositionally biased region" description="Acidic residues" evidence="1">
    <location>
        <begin position="501"/>
        <end position="515"/>
    </location>
</feature>
<feature type="compositionally biased region" description="Polar residues" evidence="1">
    <location>
        <begin position="177"/>
        <end position="192"/>
    </location>
</feature>
<feature type="compositionally biased region" description="Low complexity" evidence="1">
    <location>
        <begin position="891"/>
        <end position="901"/>
    </location>
</feature>
<dbReference type="InterPro" id="IPR018564">
    <property type="entry name" value="Repl_chkpnt_MRC1_dom"/>
</dbReference>
<feature type="compositionally biased region" description="Basic and acidic residues" evidence="1">
    <location>
        <begin position="997"/>
        <end position="1028"/>
    </location>
</feature>
<dbReference type="EMBL" id="FUEG01000003">
    <property type="protein sequence ID" value="SJL01670.1"/>
    <property type="molecule type" value="Genomic_DNA"/>
</dbReference>
<dbReference type="OrthoDB" id="3361281at2759"/>
<feature type="compositionally biased region" description="Acidic residues" evidence="1">
    <location>
        <begin position="946"/>
        <end position="957"/>
    </location>
</feature>
<organism evidence="3 4">
    <name type="scientific">Armillaria ostoyae</name>
    <name type="common">Armillaria root rot fungus</name>
    <dbReference type="NCBI Taxonomy" id="47428"/>
    <lineage>
        <taxon>Eukaryota</taxon>
        <taxon>Fungi</taxon>
        <taxon>Dikarya</taxon>
        <taxon>Basidiomycota</taxon>
        <taxon>Agaricomycotina</taxon>
        <taxon>Agaricomycetes</taxon>
        <taxon>Agaricomycetidae</taxon>
        <taxon>Agaricales</taxon>
        <taxon>Marasmiineae</taxon>
        <taxon>Physalacriaceae</taxon>
        <taxon>Armillaria</taxon>
    </lineage>
</organism>
<feature type="compositionally biased region" description="Polar residues" evidence="1">
    <location>
        <begin position="289"/>
        <end position="299"/>
    </location>
</feature>
<feature type="compositionally biased region" description="Basic and acidic residues" evidence="1">
    <location>
        <begin position="419"/>
        <end position="428"/>
    </location>
</feature>
<feature type="region of interest" description="Disordered" evidence="1">
    <location>
        <begin position="499"/>
        <end position="567"/>
    </location>
</feature>
<proteinExistence type="predicted"/>
<feature type="domain" description="DNA replication checkpoint mediator MRC1" evidence="2">
    <location>
        <begin position="941"/>
        <end position="1080"/>
    </location>
</feature>
<evidence type="ECO:0000313" key="3">
    <source>
        <dbReference type="EMBL" id="SJL01670.1"/>
    </source>
</evidence>
<feature type="compositionally biased region" description="Acidic residues" evidence="1">
    <location>
        <begin position="969"/>
        <end position="980"/>
    </location>
</feature>
<dbReference type="OMA" id="HGFLTQT"/>
<feature type="region of interest" description="Disordered" evidence="1">
    <location>
        <begin position="603"/>
        <end position="627"/>
    </location>
</feature>
<feature type="compositionally biased region" description="Polar residues" evidence="1">
    <location>
        <begin position="407"/>
        <end position="418"/>
    </location>
</feature>
<dbReference type="Proteomes" id="UP000219338">
    <property type="component" value="Unassembled WGS sequence"/>
</dbReference>
<keyword evidence="4" id="KW-1185">Reference proteome</keyword>
<feature type="compositionally biased region" description="Polar residues" evidence="1">
    <location>
        <begin position="1245"/>
        <end position="1256"/>
    </location>
</feature>
<feature type="region of interest" description="Disordered" evidence="1">
    <location>
        <begin position="144"/>
        <end position="302"/>
    </location>
</feature>
<feature type="compositionally biased region" description="Polar residues" evidence="1">
    <location>
        <begin position="265"/>
        <end position="274"/>
    </location>
</feature>
<evidence type="ECO:0000259" key="2">
    <source>
        <dbReference type="Pfam" id="PF09444"/>
    </source>
</evidence>
<evidence type="ECO:0000256" key="1">
    <source>
        <dbReference type="SAM" id="MobiDB-lite"/>
    </source>
</evidence>
<feature type="region of interest" description="Disordered" evidence="1">
    <location>
        <begin position="88"/>
        <end position="123"/>
    </location>
</feature>
<sequence>MPISHDSSFVADSTATSSPAPPPPRPARTYGRQRPSSSSRYEVLKTGLNSGEEVPASSDGEQELDHVVKDATTGSFRFAFQDELAALDENSDGDGEEGEKTLLGADACPDNGYGSPASTCPAKATTGILEDSLTDLAISAQTELSMLSTPSLRRAKSRRVSRIDSDSDPESESIQSTSSPVKRTRHSSTPPTSDDELPTADKIHRSRVTRRVVEEQSAHPQCSEYKSKSTEGRSKKRARTKAPTKKERKETVLNGARIAADRDTSIAQKQSGWNMSKLLKTIRPEPSSDPIQPFSSPQVVSEASAAPTSASSMSYEEVKPNFFVPTAVESDDEMPEVGDLRKKQVQSSRKVLAEKKKKILALQAQQQSARAQESDEDDDLVIAAPDTPVIQRLLGVQGPSGAKKTHSTLAGISLGSGSKQREAHHAPSDIRSTLQNLKSHRDLNIALMANAQKLAAEVKHAKEQDWQRHGGTLKEVIAAHAPAAEVLDHYIQRGLEHGDAEEMEEDEDEDGEDPDYVPPDRGSASPPPPKVNDDDDDDNEEPAEDEDITMVERDYDTETEDGEVFVARPRGQRVLRVVEDDDSDVENLRTRPLPTGRILVEDSMIIEDENTPSTQATPKFSLDEQSDKENNIELMYDMDDDKENATVFPRSVQRPAFSRSLFGQENNSEDSLSEADKGESVPRLPLSTLEEDKSSPGRQSFTDRLQSTVSLDNDDCMPPPSLRPRFGFSEAGASGFSQFSQTQSATSALQPGFSDLYADATQKRDDGFTELFGGKGGFGLSKMRKTGSTDLDLTQDISLGPAFQVRDSSKLKEADAIFEKEQEYVLQEANQVPQKQSDLYVNSDGYLTQTRPDTSPEVYQPLSRLTQMQTQSQTPAMPQTQRQALETLEYTPDLTPSLPSPSRKRRIVKRAVSPSPLYGASRSSSSKPQESKTSKPKVPLRKSEFVEAEAQESDDDEMRGFGLFKGPAVDDDEEGQDLDQELPTLVDNTALDEATIAEEKVREKYQEQAEQDDLRLQKYHQDAADGKYRSKKRRNGVDLDDSDSDSDDDANDERRRRRMNKKQRTDMVALESNPTTAAFAGEYKKTIGDDEDTVMLHSELTEEPEAARAEETVDEEEEEEEVQESITRAEIVRQVQERAQNSKFDDDEPFDPHNTDWLDTGSDDEEGVKVRSTAAKRTAQGPRQHYEEYDEASESQHKSTVDYDNRMKDWAKTESRSGRLGKMSRSVGSAAITGHTKVKAGGGSLRQNASGQTSSSRRTEERPQPLKPAPSVLSGVDRSSRFG</sequence>
<dbReference type="STRING" id="47428.A0A284QYX0"/>
<feature type="compositionally biased region" description="Acidic residues" evidence="1">
    <location>
        <begin position="88"/>
        <end position="97"/>
    </location>
</feature>
<feature type="compositionally biased region" description="Polar residues" evidence="1">
    <location>
        <begin position="863"/>
        <end position="884"/>
    </location>
</feature>
<evidence type="ECO:0000313" key="4">
    <source>
        <dbReference type="Proteomes" id="UP000219338"/>
    </source>
</evidence>
<feature type="region of interest" description="Disordered" evidence="1">
    <location>
        <begin position="829"/>
        <end position="1082"/>
    </location>
</feature>
<feature type="compositionally biased region" description="Acidic residues" evidence="1">
    <location>
        <begin position="1038"/>
        <end position="1051"/>
    </location>
</feature>
<feature type="compositionally biased region" description="Basic residues" evidence="1">
    <location>
        <begin position="234"/>
        <end position="243"/>
    </location>
</feature>
<feature type="compositionally biased region" description="Basic and acidic residues" evidence="1">
    <location>
        <begin position="1194"/>
        <end position="1217"/>
    </location>
</feature>
<feature type="compositionally biased region" description="Acidic residues" evidence="1">
    <location>
        <begin position="533"/>
        <end position="549"/>
    </location>
</feature>
<dbReference type="Pfam" id="PF09444">
    <property type="entry name" value="MRC1"/>
    <property type="match status" value="1"/>
</dbReference>
<feature type="region of interest" description="Disordered" evidence="1">
    <location>
        <begin position="1"/>
        <end position="63"/>
    </location>
</feature>
<name>A0A284QYX0_ARMOS</name>
<reference evidence="4" key="1">
    <citation type="journal article" date="2017" name="Nat. Ecol. Evol.">
        <title>Genome expansion and lineage-specific genetic innovations in the forest pathogenic fungi Armillaria.</title>
        <authorList>
            <person name="Sipos G."/>
            <person name="Prasanna A.N."/>
            <person name="Walter M.C."/>
            <person name="O'Connor E."/>
            <person name="Balint B."/>
            <person name="Krizsan K."/>
            <person name="Kiss B."/>
            <person name="Hess J."/>
            <person name="Varga T."/>
            <person name="Slot J."/>
            <person name="Riley R."/>
            <person name="Boka B."/>
            <person name="Rigling D."/>
            <person name="Barry K."/>
            <person name="Lee J."/>
            <person name="Mihaltcheva S."/>
            <person name="LaButti K."/>
            <person name="Lipzen A."/>
            <person name="Waldron R."/>
            <person name="Moloney N.M."/>
            <person name="Sperisen C."/>
            <person name="Kredics L."/>
            <person name="Vagvoelgyi C."/>
            <person name="Patrignani A."/>
            <person name="Fitzpatrick D."/>
            <person name="Nagy I."/>
            <person name="Doyle S."/>
            <person name="Anderson J.B."/>
            <person name="Grigoriev I.V."/>
            <person name="Gueldener U."/>
            <person name="Muensterkoetter M."/>
            <person name="Nagy L.G."/>
        </authorList>
    </citation>
    <scope>NUCLEOTIDE SEQUENCE [LARGE SCALE GENOMIC DNA]</scope>
    <source>
        <strain evidence="4">C18/9</strain>
    </source>
</reference>